<comment type="caution">
    <text evidence="4">The sequence shown here is derived from an EMBL/GenBank/DDBJ whole genome shotgun (WGS) entry which is preliminary data.</text>
</comment>
<dbReference type="InterPro" id="IPR025241">
    <property type="entry name" value="DUF4190"/>
</dbReference>
<sequence length="240" mass="25093">MTEQPQQGKDESKDGQGKDGMPEGYQPTLRLPEHQPDVPPQQAAPVSQDSGQAAGQEAGQPATHQFAQPEPPQQPDYPQEPSAGRQPGQEHYGQPAQDQGQFSSPYPPIYGQSYTTPSAPGQGAYGQPAQQYGQQSPYAQPGSANAYGQPAYYSVPAAPKGLSIASMCCGIAALVGFGFFLLPQLAAVILGHLALRREPAGRGMAIAGLVMGYVAIAVTVLVMVIFGLVIGSARSRGYGV</sequence>
<keyword evidence="5" id="KW-1185">Reference proteome</keyword>
<evidence type="ECO:0000313" key="5">
    <source>
        <dbReference type="Proteomes" id="UP001500102"/>
    </source>
</evidence>
<dbReference type="RefSeq" id="WP_344361545.1">
    <property type="nucleotide sequence ID" value="NZ_BAAAQB010000006.1"/>
</dbReference>
<feature type="domain" description="DUF4190" evidence="3">
    <location>
        <begin position="162"/>
        <end position="221"/>
    </location>
</feature>
<evidence type="ECO:0000313" key="4">
    <source>
        <dbReference type="EMBL" id="GAA2126849.1"/>
    </source>
</evidence>
<keyword evidence="2" id="KW-1133">Transmembrane helix</keyword>
<dbReference type="EMBL" id="BAAAQB010000006">
    <property type="protein sequence ID" value="GAA2126849.1"/>
    <property type="molecule type" value="Genomic_DNA"/>
</dbReference>
<proteinExistence type="predicted"/>
<organism evidence="4 5">
    <name type="scientific">Arthrobacter humicola</name>
    <dbReference type="NCBI Taxonomy" id="409291"/>
    <lineage>
        <taxon>Bacteria</taxon>
        <taxon>Bacillati</taxon>
        <taxon>Actinomycetota</taxon>
        <taxon>Actinomycetes</taxon>
        <taxon>Micrococcales</taxon>
        <taxon>Micrococcaceae</taxon>
        <taxon>Arthrobacter</taxon>
    </lineage>
</organism>
<feature type="compositionally biased region" description="Low complexity" evidence="1">
    <location>
        <begin position="40"/>
        <end position="60"/>
    </location>
</feature>
<dbReference type="Pfam" id="PF13828">
    <property type="entry name" value="DUF4190"/>
    <property type="match status" value="1"/>
</dbReference>
<feature type="transmembrane region" description="Helical" evidence="2">
    <location>
        <begin position="207"/>
        <end position="230"/>
    </location>
</feature>
<evidence type="ECO:0000256" key="2">
    <source>
        <dbReference type="SAM" id="Phobius"/>
    </source>
</evidence>
<feature type="compositionally biased region" description="Low complexity" evidence="1">
    <location>
        <begin position="117"/>
        <end position="140"/>
    </location>
</feature>
<gene>
    <name evidence="4" type="ORF">GCM10009825_04360</name>
</gene>
<evidence type="ECO:0000256" key="1">
    <source>
        <dbReference type="SAM" id="MobiDB-lite"/>
    </source>
</evidence>
<reference evidence="4 5" key="1">
    <citation type="journal article" date="2019" name="Int. J. Syst. Evol. Microbiol.">
        <title>The Global Catalogue of Microorganisms (GCM) 10K type strain sequencing project: providing services to taxonomists for standard genome sequencing and annotation.</title>
        <authorList>
            <consortium name="The Broad Institute Genomics Platform"/>
            <consortium name="The Broad Institute Genome Sequencing Center for Infectious Disease"/>
            <person name="Wu L."/>
            <person name="Ma J."/>
        </authorList>
    </citation>
    <scope>NUCLEOTIDE SEQUENCE [LARGE SCALE GENOMIC DNA]</scope>
    <source>
        <strain evidence="4 5">JCM 15921</strain>
    </source>
</reference>
<protein>
    <submittedName>
        <fullName evidence="4">NINE protein</fullName>
    </submittedName>
</protein>
<name>A0ABN2YHL7_9MICC</name>
<accession>A0ABN2YHL7</accession>
<keyword evidence="2" id="KW-0472">Membrane</keyword>
<feature type="compositionally biased region" description="Basic and acidic residues" evidence="1">
    <location>
        <begin position="8"/>
        <end position="21"/>
    </location>
</feature>
<evidence type="ECO:0000259" key="3">
    <source>
        <dbReference type="Pfam" id="PF13828"/>
    </source>
</evidence>
<dbReference type="Proteomes" id="UP001500102">
    <property type="component" value="Unassembled WGS sequence"/>
</dbReference>
<keyword evidence="2" id="KW-0812">Transmembrane</keyword>
<feature type="region of interest" description="Disordered" evidence="1">
    <location>
        <begin position="1"/>
        <end position="140"/>
    </location>
</feature>
<feature type="transmembrane region" description="Helical" evidence="2">
    <location>
        <begin position="171"/>
        <end position="195"/>
    </location>
</feature>